<proteinExistence type="inferred from homology"/>
<name>A0A7H0LQH4_9SPHN</name>
<dbReference type="InterPro" id="IPR050884">
    <property type="entry name" value="CNP_phosphodiesterase-III"/>
</dbReference>
<keyword evidence="7" id="KW-1185">Reference proteome</keyword>
<dbReference type="SUPFAM" id="SSF56300">
    <property type="entry name" value="Metallo-dependent phosphatases"/>
    <property type="match status" value="1"/>
</dbReference>
<dbReference type="InterPro" id="IPR026575">
    <property type="entry name" value="GpdQ/CpdA-like"/>
</dbReference>
<dbReference type="PANTHER" id="PTHR42988">
    <property type="entry name" value="PHOSPHOHYDROLASE"/>
    <property type="match status" value="1"/>
</dbReference>
<evidence type="ECO:0000256" key="1">
    <source>
        <dbReference type="ARBA" id="ARBA00022723"/>
    </source>
</evidence>
<dbReference type="Pfam" id="PF00149">
    <property type="entry name" value="Metallophos"/>
    <property type="match status" value="1"/>
</dbReference>
<reference evidence="6 7" key="1">
    <citation type="submission" date="2020-09" db="EMBL/GenBank/DDBJ databases">
        <title>Sphingomonas sp., a new species isolated from pork steak.</title>
        <authorList>
            <person name="Heidler von Heilborn D."/>
        </authorList>
    </citation>
    <scope>NUCLEOTIDE SEQUENCE [LARGE SCALE GENOMIC DNA]</scope>
    <source>
        <strain evidence="7">S8-3T</strain>
    </source>
</reference>
<evidence type="ECO:0000313" key="7">
    <source>
        <dbReference type="Proteomes" id="UP000516148"/>
    </source>
</evidence>
<dbReference type="RefSeq" id="WP_187764227.1">
    <property type="nucleotide sequence ID" value="NZ_CP061038.1"/>
</dbReference>
<organism evidence="6 7">
    <name type="scientific">Sphingomonas alpina</name>
    <dbReference type="NCBI Taxonomy" id="653931"/>
    <lineage>
        <taxon>Bacteria</taxon>
        <taxon>Pseudomonadati</taxon>
        <taxon>Pseudomonadota</taxon>
        <taxon>Alphaproteobacteria</taxon>
        <taxon>Sphingomonadales</taxon>
        <taxon>Sphingomonadaceae</taxon>
        <taxon>Sphingomonas</taxon>
    </lineage>
</organism>
<keyword evidence="3" id="KW-0408">Iron</keyword>
<keyword evidence="1" id="KW-0479">Metal-binding</keyword>
<dbReference type="Gene3D" id="3.60.21.10">
    <property type="match status" value="1"/>
</dbReference>
<keyword evidence="2" id="KW-0378">Hydrolase</keyword>
<dbReference type="AlphaFoldDB" id="A0A7H0LQH4"/>
<dbReference type="InterPro" id="IPR004843">
    <property type="entry name" value="Calcineurin-like_PHP"/>
</dbReference>
<evidence type="ECO:0000256" key="2">
    <source>
        <dbReference type="ARBA" id="ARBA00022801"/>
    </source>
</evidence>
<evidence type="ECO:0000313" key="6">
    <source>
        <dbReference type="EMBL" id="QNQ11927.1"/>
    </source>
</evidence>
<dbReference type="CDD" id="cd07402">
    <property type="entry name" value="MPP_GpdQ"/>
    <property type="match status" value="1"/>
</dbReference>
<evidence type="ECO:0000259" key="5">
    <source>
        <dbReference type="Pfam" id="PF00149"/>
    </source>
</evidence>
<protein>
    <submittedName>
        <fullName evidence="6">Phosphodiesterase</fullName>
    </submittedName>
</protein>
<evidence type="ECO:0000256" key="3">
    <source>
        <dbReference type="ARBA" id="ARBA00023004"/>
    </source>
</evidence>
<dbReference type="InterPro" id="IPR029052">
    <property type="entry name" value="Metallo-depent_PP-like"/>
</dbReference>
<evidence type="ECO:0000256" key="4">
    <source>
        <dbReference type="ARBA" id="ARBA00025742"/>
    </source>
</evidence>
<dbReference type="GO" id="GO:0046872">
    <property type="term" value="F:metal ion binding"/>
    <property type="evidence" value="ECO:0007669"/>
    <property type="project" value="UniProtKB-KW"/>
</dbReference>
<dbReference type="KEGG" id="spap:H3Z74_07915"/>
<dbReference type="EMBL" id="CP061038">
    <property type="protein sequence ID" value="QNQ11927.1"/>
    <property type="molecule type" value="Genomic_DNA"/>
</dbReference>
<accession>A0A7H0LQH4</accession>
<feature type="domain" description="Calcineurin-like phosphoesterase" evidence="5">
    <location>
        <begin position="1"/>
        <end position="194"/>
    </location>
</feature>
<comment type="similarity">
    <text evidence="4">Belongs to the cyclic nucleotide phosphodiesterase class-III family.</text>
</comment>
<dbReference type="Proteomes" id="UP000516148">
    <property type="component" value="Chromosome"/>
</dbReference>
<sequence>MLIAQITDTHLGFETGNPDEPNRQRLDAVLALLTEGVNRPDLMIVSGDLVDKGDAESYRRCAAAFEACPFPVYPCLGNHDDRETFARVFPQIPMTSGFAHYCVALDGLRIILLDTLEPGRHGGGFCEIRAAWLAEQLFEQRDVPTIIVMHHPPFDAGIDWMSTKSNEPWVARFTDVIAGHTQIEAIWCGHLHRPIVASWRGVPVTVCPATSAQLALDLRPIDPEAMDGRPMVTNDPPGYALHRWSGGGLVTHFDTAQPRETLAQFDETMQPLVRGLFAERPS</sequence>
<gene>
    <name evidence="6" type="ORF">H3Z74_07915</name>
</gene>
<dbReference type="PANTHER" id="PTHR42988:SF2">
    <property type="entry name" value="CYCLIC NUCLEOTIDE PHOSPHODIESTERASE CBUA0032-RELATED"/>
    <property type="match status" value="1"/>
</dbReference>
<dbReference type="GO" id="GO:0004112">
    <property type="term" value="F:cyclic-nucleotide phosphodiesterase activity"/>
    <property type="evidence" value="ECO:0007669"/>
    <property type="project" value="InterPro"/>
</dbReference>